<reference evidence="3" key="2">
    <citation type="journal article" date="2023" name="IMA Fungus">
        <title>Comparative genomic study of the Penicillium genus elucidates a diverse pangenome and 15 lateral gene transfer events.</title>
        <authorList>
            <person name="Petersen C."/>
            <person name="Sorensen T."/>
            <person name="Nielsen M.R."/>
            <person name="Sondergaard T.E."/>
            <person name="Sorensen J.L."/>
            <person name="Fitzpatrick D.A."/>
            <person name="Frisvad J.C."/>
            <person name="Nielsen K.L."/>
        </authorList>
    </citation>
    <scope>NUCLEOTIDE SEQUENCE</scope>
    <source>
        <strain evidence="3">IBT 15544</strain>
    </source>
</reference>
<dbReference type="OrthoDB" id="542013at2759"/>
<dbReference type="SUPFAM" id="SSF51735">
    <property type="entry name" value="NAD(P)-binding Rossmann-fold domains"/>
    <property type="match status" value="1"/>
</dbReference>
<dbReference type="Proteomes" id="UP001150904">
    <property type="component" value="Unassembled WGS sequence"/>
</dbReference>
<dbReference type="Gene3D" id="3.40.50.720">
    <property type="entry name" value="NAD(P)-binding Rossmann-like Domain"/>
    <property type="match status" value="1"/>
</dbReference>
<sequence>PDAAAHFSFEPGSNASNAYSNIFVGLPVPEGDLSGQTIIVSGSNQGLGYKASRHILRLGVDRLIMAVRNVPKGETARLKLLEATGREESSIEVWELDMDRYSSVESFATRVTTLPRLDVFLANAGLATNSFTMAEDNERTITVNVVSTFLLIVLLLPKLRESASKFGIVPRVSIVNSAMHYVAPLKEIDVEHGDKIFARLNNKQTADMAMRYPLSKLLVLFAARAFADKLEKGKEPLVVINTPNPSWCKSQLMRELNSAALRFSERMLARSTEEGSRALVHAILSGEESSGQYLDNCQVKRPSCTVTNTKGARIQEAFFNELWEKLEKISPTINL</sequence>
<proteinExistence type="inferred from homology"/>
<dbReference type="EMBL" id="JAPQKR010000008">
    <property type="protein sequence ID" value="KAJ5212179.1"/>
    <property type="molecule type" value="Genomic_DNA"/>
</dbReference>
<dbReference type="InterPro" id="IPR036291">
    <property type="entry name" value="NAD(P)-bd_dom_sf"/>
</dbReference>
<dbReference type="PANTHER" id="PTHR43157">
    <property type="entry name" value="PHOSPHATIDYLINOSITOL-GLYCAN BIOSYNTHESIS CLASS F PROTEIN-RELATED"/>
    <property type="match status" value="1"/>
</dbReference>
<dbReference type="AlphaFoldDB" id="A0A9W9T7H7"/>
<evidence type="ECO:0000256" key="1">
    <source>
        <dbReference type="ARBA" id="ARBA00006484"/>
    </source>
</evidence>
<dbReference type="InterPro" id="IPR002347">
    <property type="entry name" value="SDR_fam"/>
</dbReference>
<dbReference type="RefSeq" id="XP_058310349.1">
    <property type="nucleotide sequence ID" value="XM_058450887.1"/>
</dbReference>
<accession>A0A9W9T7H7</accession>
<organism evidence="3 4">
    <name type="scientific">Penicillium cinerascens</name>
    <dbReference type="NCBI Taxonomy" id="70096"/>
    <lineage>
        <taxon>Eukaryota</taxon>
        <taxon>Fungi</taxon>
        <taxon>Dikarya</taxon>
        <taxon>Ascomycota</taxon>
        <taxon>Pezizomycotina</taxon>
        <taxon>Eurotiomycetes</taxon>
        <taxon>Eurotiomycetidae</taxon>
        <taxon>Eurotiales</taxon>
        <taxon>Aspergillaceae</taxon>
        <taxon>Penicillium</taxon>
    </lineage>
</organism>
<dbReference type="GO" id="GO:0016491">
    <property type="term" value="F:oxidoreductase activity"/>
    <property type="evidence" value="ECO:0007669"/>
    <property type="project" value="UniProtKB-KW"/>
</dbReference>
<keyword evidence="2" id="KW-0560">Oxidoreductase</keyword>
<feature type="non-terminal residue" evidence="3">
    <location>
        <position position="335"/>
    </location>
</feature>
<reference evidence="3" key="1">
    <citation type="submission" date="2022-12" db="EMBL/GenBank/DDBJ databases">
        <authorList>
            <person name="Petersen C."/>
        </authorList>
    </citation>
    <scope>NUCLEOTIDE SEQUENCE</scope>
    <source>
        <strain evidence="3">IBT 15544</strain>
    </source>
</reference>
<protein>
    <submittedName>
        <fullName evidence="3">Uncharacterized protein</fullName>
    </submittedName>
</protein>
<comment type="similarity">
    <text evidence="1">Belongs to the short-chain dehydrogenases/reductases (SDR) family.</text>
</comment>
<keyword evidence="4" id="KW-1185">Reference proteome</keyword>
<name>A0A9W9T7H7_9EURO</name>
<comment type="caution">
    <text evidence="3">The sequence shown here is derived from an EMBL/GenBank/DDBJ whole genome shotgun (WGS) entry which is preliminary data.</text>
</comment>
<evidence type="ECO:0000313" key="3">
    <source>
        <dbReference type="EMBL" id="KAJ5212179.1"/>
    </source>
</evidence>
<dbReference type="Pfam" id="PF00106">
    <property type="entry name" value="adh_short"/>
    <property type="match status" value="1"/>
</dbReference>
<dbReference type="GeneID" id="83178188"/>
<evidence type="ECO:0000313" key="4">
    <source>
        <dbReference type="Proteomes" id="UP001150904"/>
    </source>
</evidence>
<evidence type="ECO:0000256" key="2">
    <source>
        <dbReference type="ARBA" id="ARBA00023002"/>
    </source>
</evidence>
<dbReference type="PANTHER" id="PTHR43157:SF31">
    <property type="entry name" value="PHOSPHATIDYLINOSITOL-GLYCAN BIOSYNTHESIS CLASS F PROTEIN"/>
    <property type="match status" value="1"/>
</dbReference>
<gene>
    <name evidence="3" type="ORF">N7498_003825</name>
</gene>